<reference evidence="4" key="1">
    <citation type="journal article" date="2019" name="Int. J. Syst. Evol. Microbiol.">
        <title>The Global Catalogue of Microorganisms (GCM) 10K type strain sequencing project: providing services to taxonomists for standard genome sequencing and annotation.</title>
        <authorList>
            <consortium name="The Broad Institute Genomics Platform"/>
            <consortium name="The Broad Institute Genome Sequencing Center for Infectious Disease"/>
            <person name="Wu L."/>
            <person name="Ma J."/>
        </authorList>
    </citation>
    <scope>NUCLEOTIDE SEQUENCE [LARGE SCALE GENOMIC DNA]</scope>
    <source>
        <strain evidence="4">CCUG 54520</strain>
    </source>
</reference>
<dbReference type="Pfam" id="PF08310">
    <property type="entry name" value="LGFP"/>
    <property type="match status" value="1"/>
</dbReference>
<evidence type="ECO:0000313" key="4">
    <source>
        <dbReference type="Proteomes" id="UP001595914"/>
    </source>
</evidence>
<dbReference type="NCBIfam" id="TIGR02669">
    <property type="entry name" value="SpoIID_LytB"/>
    <property type="match status" value="1"/>
</dbReference>
<name>A0ABV9FZT1_9NOCA</name>
<keyword evidence="4" id="KW-1185">Reference proteome</keyword>
<feature type="domain" description="Sporulation stage II protein D amidase enhancer LytB N-terminal" evidence="2">
    <location>
        <begin position="216"/>
        <end position="301"/>
    </location>
</feature>
<evidence type="ECO:0000259" key="2">
    <source>
        <dbReference type="Pfam" id="PF08486"/>
    </source>
</evidence>
<organism evidence="3 4">
    <name type="scientific">Rhodococcus kronopolitis</name>
    <dbReference type="NCBI Taxonomy" id="1460226"/>
    <lineage>
        <taxon>Bacteria</taxon>
        <taxon>Bacillati</taxon>
        <taxon>Actinomycetota</taxon>
        <taxon>Actinomycetes</taxon>
        <taxon>Mycobacteriales</taxon>
        <taxon>Nocardiaceae</taxon>
        <taxon>Rhodococcus</taxon>
    </lineage>
</organism>
<dbReference type="InterPro" id="IPR013486">
    <property type="entry name" value="SpoIID/LytB"/>
</dbReference>
<feature type="region of interest" description="Disordered" evidence="1">
    <location>
        <begin position="413"/>
        <end position="443"/>
    </location>
</feature>
<gene>
    <name evidence="3" type="ORF">ACFO6S_20720</name>
</gene>
<dbReference type="Proteomes" id="UP001595914">
    <property type="component" value="Unassembled WGS sequence"/>
</dbReference>
<dbReference type="InterPro" id="IPR013207">
    <property type="entry name" value="LGFP"/>
</dbReference>
<dbReference type="Pfam" id="PF08486">
    <property type="entry name" value="SpoIID"/>
    <property type="match status" value="1"/>
</dbReference>
<accession>A0ABV9FZT1</accession>
<dbReference type="EMBL" id="JBHSFO010000015">
    <property type="protein sequence ID" value="MFC4606127.1"/>
    <property type="molecule type" value="Genomic_DNA"/>
</dbReference>
<proteinExistence type="predicted"/>
<dbReference type="InterPro" id="IPR013693">
    <property type="entry name" value="SpoIID/LytB_N"/>
</dbReference>
<sequence>MVMTRRKKFTARRAPRVGWAHLAFRALTLGVAPALVVGAGVGVVAARGSGGDVVAAVAADTPFTVSGHGHGHGRGMGQWGAYGYAAEQGWGAERIIGHYYGGTALEQLPPRGITVRLMGLDGQGLNVTSDAGLTVADRPVAPGEAAHLTAMPDGGASVTVTKGCDGEVLWQGVTANPWVDPVNLGADRPALEHLKLCGGNSFRGSLGVALEGAEPRVVNHVDLEDYLLGVVPVESRPEWADTGGAEALRAQAIAARSYAASEGRYGYAETCDTQACQVYGGSTAEDSRTTEAVRSTAGNTLVRDGVPVPAEFSASTGGFTAGGEFAAVEDGGDASAPVHNWTQTLTAGEIAEAFGVGELQTVTVTSRNGLGADGGRVTGMRVVGADKTVDVTGDDARTALGLKSDWFTIVEGLTPAPSTPAAPPTGAEQAPPAAPGEPAPEGVAPSEIEKKYAELGGENGVLGKPIGPELSMPDEAGRFRMYTRGTIVWTPITGAQVIDASVLESALPGTGSAG</sequence>
<evidence type="ECO:0000256" key="1">
    <source>
        <dbReference type="SAM" id="MobiDB-lite"/>
    </source>
</evidence>
<evidence type="ECO:0000313" key="3">
    <source>
        <dbReference type="EMBL" id="MFC4606127.1"/>
    </source>
</evidence>
<protein>
    <submittedName>
        <fullName evidence="3">SpoIID/LytB domain-containing protein</fullName>
    </submittedName>
</protein>
<dbReference type="RefSeq" id="WP_378419855.1">
    <property type="nucleotide sequence ID" value="NZ_JBHSFO010000015.1"/>
</dbReference>
<comment type="caution">
    <text evidence="3">The sequence shown here is derived from an EMBL/GenBank/DDBJ whole genome shotgun (WGS) entry which is preliminary data.</text>
</comment>